<evidence type="ECO:0000313" key="1">
    <source>
        <dbReference type="EMBL" id="RXH58918.1"/>
    </source>
</evidence>
<dbReference type="Proteomes" id="UP000289437">
    <property type="component" value="Unassembled WGS sequence"/>
</dbReference>
<reference evidence="2" key="2">
    <citation type="submission" date="2019-02" db="EMBL/GenBank/DDBJ databases">
        <title>Granulicella sibirica sp. nov., a psychrotolerant acidobacterium isolated from an organic soil layer in forested tundra, West Siberia.</title>
        <authorList>
            <person name="Oshkin I.Y."/>
            <person name="Kulichevskaya I.S."/>
            <person name="Rijpstra W.I.C."/>
            <person name="Sinninghe Damste J.S."/>
            <person name="Rakitin A.L."/>
            <person name="Ravin N.V."/>
            <person name="Dedysh S.N."/>
        </authorList>
    </citation>
    <scope>NUCLEOTIDE SEQUENCE [LARGE SCALE GENOMIC DNA]</scope>
    <source>
        <strain evidence="2">AF10</strain>
    </source>
</reference>
<protein>
    <submittedName>
        <fullName evidence="1">Uncharacterized protein</fullName>
    </submittedName>
</protein>
<gene>
    <name evidence="1" type="ORF">GRAN_2228</name>
</gene>
<sequence>MAQTSASTQTSSHHARLINRMRMRRVTLILALCACAFPILRAQQSPEAQSLVQRAVEVEIAADRDDHSLWHYRMSEKQDNDSVYDVVDTTQGDLKRKIQLSGRPLTADEQRAETARIQDYITDAHAQAKKKRDSVHDDESAEKLLNLLPKAFLWKVVNENAESIDLHFDPDPNFKAPDYESRVLSAMMGDLIVDKKQHRIATIRGTLAHEVDFGYGLFGRLKQGGTFNVERRELSPGVWQIIETHVHIDGRALLFKTIGEETDEVKTNFQPIPPGTTLAEAAKILSAK</sequence>
<name>A0A4Q0T9X7_9BACT</name>
<dbReference type="OrthoDB" id="112719at2"/>
<keyword evidence="2" id="KW-1185">Reference proteome</keyword>
<proteinExistence type="predicted"/>
<dbReference type="AlphaFoldDB" id="A0A4Q0T9X7"/>
<evidence type="ECO:0000313" key="2">
    <source>
        <dbReference type="Proteomes" id="UP000289437"/>
    </source>
</evidence>
<accession>A0A4Q0T9X7</accession>
<comment type="caution">
    <text evidence="1">The sequence shown here is derived from an EMBL/GenBank/DDBJ whole genome shotgun (WGS) entry which is preliminary data.</text>
</comment>
<dbReference type="EMBL" id="RDSM01000001">
    <property type="protein sequence ID" value="RXH58918.1"/>
    <property type="molecule type" value="Genomic_DNA"/>
</dbReference>
<reference evidence="1 2" key="1">
    <citation type="submission" date="2018-11" db="EMBL/GenBank/DDBJ databases">
        <authorList>
            <person name="Mardanov A.V."/>
            <person name="Ravin N.V."/>
            <person name="Dedysh S.N."/>
        </authorList>
    </citation>
    <scope>NUCLEOTIDE SEQUENCE [LARGE SCALE GENOMIC DNA]</scope>
    <source>
        <strain evidence="1 2">AF10</strain>
    </source>
</reference>
<organism evidence="1 2">
    <name type="scientific">Granulicella sibirica</name>
    <dbReference type="NCBI Taxonomy" id="2479048"/>
    <lineage>
        <taxon>Bacteria</taxon>
        <taxon>Pseudomonadati</taxon>
        <taxon>Acidobacteriota</taxon>
        <taxon>Terriglobia</taxon>
        <taxon>Terriglobales</taxon>
        <taxon>Acidobacteriaceae</taxon>
        <taxon>Granulicella</taxon>
    </lineage>
</organism>
<dbReference type="RefSeq" id="WP_128912830.1">
    <property type="nucleotide sequence ID" value="NZ_RDSM01000001.1"/>
</dbReference>